<proteinExistence type="predicted"/>
<feature type="signal peptide" evidence="2">
    <location>
        <begin position="1"/>
        <end position="17"/>
    </location>
</feature>
<feature type="domain" description="FMN-binding" evidence="3">
    <location>
        <begin position="64"/>
        <end position="141"/>
    </location>
</feature>
<dbReference type="RefSeq" id="WP_097195469.1">
    <property type="nucleotide sequence ID" value="NZ_OBQI01000003.1"/>
</dbReference>
<evidence type="ECO:0000259" key="3">
    <source>
        <dbReference type="SMART" id="SM00900"/>
    </source>
</evidence>
<dbReference type="Gene3D" id="3.90.1010.20">
    <property type="match status" value="1"/>
</dbReference>
<dbReference type="GO" id="GO:0010181">
    <property type="term" value="F:FMN binding"/>
    <property type="evidence" value="ECO:0007669"/>
    <property type="project" value="InterPro"/>
</dbReference>
<dbReference type="SMART" id="SM00900">
    <property type="entry name" value="FMN_bind"/>
    <property type="match status" value="1"/>
</dbReference>
<dbReference type="EMBL" id="OBQI01000003">
    <property type="protein sequence ID" value="SOC49971.1"/>
    <property type="molecule type" value="Genomic_DNA"/>
</dbReference>
<dbReference type="OrthoDB" id="8099475at2"/>
<gene>
    <name evidence="4" type="ORF">SAMN05660748_2707</name>
</gene>
<reference evidence="5" key="1">
    <citation type="submission" date="2017-08" db="EMBL/GenBank/DDBJ databases">
        <authorList>
            <person name="Varghese N."/>
            <person name="Submissions S."/>
        </authorList>
    </citation>
    <scope>NUCLEOTIDE SEQUENCE [LARGE SCALE GENOMIC DNA]</scope>
    <source>
        <strain evidence="5">DSM 4725</strain>
    </source>
</reference>
<organism evidence="4 5">
    <name type="scientific">Blastococcus aggregatus</name>
    <dbReference type="NCBI Taxonomy" id="38502"/>
    <lineage>
        <taxon>Bacteria</taxon>
        <taxon>Bacillati</taxon>
        <taxon>Actinomycetota</taxon>
        <taxon>Actinomycetes</taxon>
        <taxon>Geodermatophilales</taxon>
        <taxon>Geodermatophilaceae</taxon>
        <taxon>Blastococcus</taxon>
    </lineage>
</organism>
<keyword evidence="5" id="KW-1185">Reference proteome</keyword>
<name>A0A285VBU6_9ACTN</name>
<feature type="chain" id="PRO_5038948310" evidence="2">
    <location>
        <begin position="18"/>
        <end position="147"/>
    </location>
</feature>
<evidence type="ECO:0000256" key="1">
    <source>
        <dbReference type="SAM" id="MobiDB-lite"/>
    </source>
</evidence>
<sequence length="147" mass="14444">MIRPLVLTITGAAIGLAAVLPLARTQIEAVTADVGVQVSPVPGQSGSASGSTQVTATGPTIGTRYGPVQVKVTVTGTKLTAATAVQLPDGDGESRQISAAAGPRLDAAAVAAQDAGIDTVSGASYTSAGYRRSLQAALDMARSAATP</sequence>
<dbReference type="AlphaFoldDB" id="A0A285VBU6"/>
<accession>A0A285VBU6</accession>
<protein>
    <submittedName>
        <fullName evidence="4">Uncharacterized protein, contains FMN-binding domain</fullName>
    </submittedName>
</protein>
<evidence type="ECO:0000256" key="2">
    <source>
        <dbReference type="SAM" id="SignalP"/>
    </source>
</evidence>
<evidence type="ECO:0000313" key="4">
    <source>
        <dbReference type="EMBL" id="SOC49971.1"/>
    </source>
</evidence>
<dbReference type="Proteomes" id="UP000219435">
    <property type="component" value="Unassembled WGS sequence"/>
</dbReference>
<dbReference type="InterPro" id="IPR007329">
    <property type="entry name" value="FMN-bd"/>
</dbReference>
<keyword evidence="2" id="KW-0732">Signal</keyword>
<evidence type="ECO:0000313" key="5">
    <source>
        <dbReference type="Proteomes" id="UP000219435"/>
    </source>
</evidence>
<dbReference type="Pfam" id="PF04205">
    <property type="entry name" value="FMN_bind"/>
    <property type="match status" value="1"/>
</dbReference>
<dbReference type="GO" id="GO:0016020">
    <property type="term" value="C:membrane"/>
    <property type="evidence" value="ECO:0007669"/>
    <property type="project" value="InterPro"/>
</dbReference>
<feature type="compositionally biased region" description="Polar residues" evidence="1">
    <location>
        <begin position="42"/>
        <end position="60"/>
    </location>
</feature>
<feature type="region of interest" description="Disordered" evidence="1">
    <location>
        <begin position="41"/>
        <end position="60"/>
    </location>
</feature>